<sequence length="265" mass="30051">MCGGKDNDEPIPPPHPIELPDRANPPSTSHRPQTSSQRQPRPPTSNSQRVSSSARPPKTSDGSRRKSSHGDHRARDQAGSSLRRPSKTSDGSRRKSSHGGDHRARHRIPEVEEHTEDKTIIRRLNVLSTFIEQHAENFFPRNGPSSEETEEFDDPHTRHANIRQYLVQTIISCTVTRNGNSSSDRLAIVREIFDYLASYSNANDEQRENHLLELCRLGSRLRDAIENHSSRWTFDFSSAEGYIVMVPALMRDGEEVVPSQMFRIN</sequence>
<dbReference type="EMBL" id="FJOG01000031">
    <property type="protein sequence ID" value="CZR65460.1"/>
    <property type="molecule type" value="Genomic_DNA"/>
</dbReference>
<feature type="compositionally biased region" description="Low complexity" evidence="1">
    <location>
        <begin position="25"/>
        <end position="49"/>
    </location>
</feature>
<gene>
    <name evidence="2" type="ORF">PAC_15360</name>
</gene>
<keyword evidence="3" id="KW-1185">Reference proteome</keyword>
<dbReference type="Proteomes" id="UP000184330">
    <property type="component" value="Unassembled WGS sequence"/>
</dbReference>
<accession>A0A1L7XK76</accession>
<dbReference type="AlphaFoldDB" id="A0A1L7XK76"/>
<evidence type="ECO:0000313" key="2">
    <source>
        <dbReference type="EMBL" id="CZR65460.1"/>
    </source>
</evidence>
<reference evidence="2 3" key="1">
    <citation type="submission" date="2016-03" db="EMBL/GenBank/DDBJ databases">
        <authorList>
            <person name="Ploux O."/>
        </authorList>
    </citation>
    <scope>NUCLEOTIDE SEQUENCE [LARGE SCALE GENOMIC DNA]</scope>
    <source>
        <strain evidence="2 3">UAMH 11012</strain>
    </source>
</reference>
<feature type="region of interest" description="Disordered" evidence="1">
    <location>
        <begin position="1"/>
        <end position="115"/>
    </location>
</feature>
<evidence type="ECO:0000256" key="1">
    <source>
        <dbReference type="SAM" id="MobiDB-lite"/>
    </source>
</evidence>
<organism evidence="2 3">
    <name type="scientific">Phialocephala subalpina</name>
    <dbReference type="NCBI Taxonomy" id="576137"/>
    <lineage>
        <taxon>Eukaryota</taxon>
        <taxon>Fungi</taxon>
        <taxon>Dikarya</taxon>
        <taxon>Ascomycota</taxon>
        <taxon>Pezizomycotina</taxon>
        <taxon>Leotiomycetes</taxon>
        <taxon>Helotiales</taxon>
        <taxon>Mollisiaceae</taxon>
        <taxon>Phialocephala</taxon>
        <taxon>Phialocephala fortinii species complex</taxon>
    </lineage>
</organism>
<evidence type="ECO:0000313" key="3">
    <source>
        <dbReference type="Proteomes" id="UP000184330"/>
    </source>
</evidence>
<protein>
    <submittedName>
        <fullName evidence="2">Uncharacterized protein</fullName>
    </submittedName>
</protein>
<dbReference type="OrthoDB" id="3559377at2759"/>
<name>A0A1L7XK76_9HELO</name>
<feature type="compositionally biased region" description="Basic and acidic residues" evidence="1">
    <location>
        <begin position="61"/>
        <end position="76"/>
    </location>
</feature>
<feature type="compositionally biased region" description="Basic and acidic residues" evidence="1">
    <location>
        <begin position="90"/>
        <end position="115"/>
    </location>
</feature>
<proteinExistence type="predicted"/>